<name>A0AAE7NUA6_9BRAD</name>
<evidence type="ECO:0000313" key="3">
    <source>
        <dbReference type="Proteomes" id="UP000594015"/>
    </source>
</evidence>
<reference evidence="2 3" key="1">
    <citation type="submission" date="2018-06" db="EMBL/GenBank/DDBJ databases">
        <title>Comparative genomics of Bradyrhizobium nodulating Arachidis hypogaea.</title>
        <authorList>
            <person name="Li Y."/>
        </authorList>
    </citation>
    <scope>NUCLEOTIDE SEQUENCE [LARGE SCALE GENOMIC DNA]</scope>
    <source>
        <strain evidence="2 3">CCBAU 051107</strain>
    </source>
</reference>
<feature type="region of interest" description="Disordered" evidence="1">
    <location>
        <begin position="52"/>
        <end position="77"/>
    </location>
</feature>
<dbReference type="RefSeq" id="WP_092220243.1">
    <property type="nucleotide sequence ID" value="NZ_CP030050.1"/>
</dbReference>
<dbReference type="KEGG" id="barh:WN72_23065"/>
<dbReference type="Proteomes" id="UP000594015">
    <property type="component" value="Chromosome"/>
</dbReference>
<sequence>MKKATVTYTAPKGDSKMVEMLGHTFYDGQSQEVVCEDANMTRLQGNRYFKVSGVSDYDPEQDAPKPPHDDKHKGKAA</sequence>
<evidence type="ECO:0000313" key="2">
    <source>
        <dbReference type="EMBL" id="QOZ68884.1"/>
    </source>
</evidence>
<gene>
    <name evidence="2" type="ORF">WN72_23065</name>
</gene>
<proteinExistence type="predicted"/>
<dbReference type="EMBL" id="CP030050">
    <property type="protein sequence ID" value="QOZ68884.1"/>
    <property type="molecule type" value="Genomic_DNA"/>
</dbReference>
<organism evidence="2 3">
    <name type="scientific">Bradyrhizobium arachidis</name>
    <dbReference type="NCBI Taxonomy" id="858423"/>
    <lineage>
        <taxon>Bacteria</taxon>
        <taxon>Pseudomonadati</taxon>
        <taxon>Pseudomonadota</taxon>
        <taxon>Alphaproteobacteria</taxon>
        <taxon>Hyphomicrobiales</taxon>
        <taxon>Nitrobacteraceae</taxon>
        <taxon>Bradyrhizobium</taxon>
    </lineage>
</organism>
<protein>
    <submittedName>
        <fullName evidence="2">Uncharacterized protein</fullName>
    </submittedName>
</protein>
<feature type="compositionally biased region" description="Basic and acidic residues" evidence="1">
    <location>
        <begin position="62"/>
        <end position="77"/>
    </location>
</feature>
<accession>A0AAE7NUA6</accession>
<evidence type="ECO:0000256" key="1">
    <source>
        <dbReference type="SAM" id="MobiDB-lite"/>
    </source>
</evidence>
<dbReference type="AlphaFoldDB" id="A0AAE7NUA6"/>